<dbReference type="PANTHER" id="PTHR30160">
    <property type="entry name" value="TETRAACYLDISACCHARIDE 4'-KINASE-RELATED"/>
    <property type="match status" value="1"/>
</dbReference>
<dbReference type="SUPFAM" id="SSF53187">
    <property type="entry name" value="Zn-dependent exopeptidases"/>
    <property type="match status" value="1"/>
</dbReference>
<evidence type="ECO:0000256" key="1">
    <source>
        <dbReference type="ARBA" id="ARBA00022676"/>
    </source>
</evidence>
<gene>
    <name evidence="5" type="ORF">C1SCF055_LOCUS775</name>
</gene>
<feature type="transmembrane region" description="Helical" evidence="3">
    <location>
        <begin position="327"/>
        <end position="348"/>
    </location>
</feature>
<dbReference type="Gene3D" id="3.40.50.2000">
    <property type="entry name" value="Glycogen Phosphorylase B"/>
    <property type="match status" value="2"/>
</dbReference>
<name>A0A9P1FEW8_9DINO</name>
<dbReference type="AlphaFoldDB" id="A0A9P1FEW8"/>
<keyword evidence="3" id="KW-1133">Transmembrane helix</keyword>
<dbReference type="InterPro" id="IPR051199">
    <property type="entry name" value="LPS_LOS_Heptosyltrfase"/>
</dbReference>
<proteinExistence type="predicted"/>
<reference evidence="5" key="1">
    <citation type="submission" date="2022-10" db="EMBL/GenBank/DDBJ databases">
        <authorList>
            <person name="Chen Y."/>
            <person name="Dougan E. K."/>
            <person name="Chan C."/>
            <person name="Rhodes N."/>
            <person name="Thang M."/>
        </authorList>
    </citation>
    <scope>NUCLEOTIDE SEQUENCE</scope>
</reference>
<sequence length="646" mass="72278">MWSRRFPPWRGSELDATIPFDRHLPTAKRAGSLLRLWRELRANRFDLVIDLQGLLRSGLMTWATGAATRLGMSNAREGAAKAYTHAVDVPRDMPAVARYWMLAQALGCEGDPPSLCPKPSTDDWSWAREQLNDLPRPWLAIHPGAQWETKRWGGERFAQVARRAYEQYGGGKIILGGPDEVELCGEFERELNALSRGGPSTPMINVAGRTSLLRLAAVSGTADVFLSGDTGPMHLAASMGTPTVAVFTCTSPLRAGPHGTGHRIVATCVSCAASYLKTCPTMHCRDEITPERVWAALDVGRSAAQAYNSAMAPRPEQTMQKRSMNRIIILASGLVVAGCIAAGLMFAIGGEDARPAERPSNLTLQEIPFNGERAYGYLEQICAIGRRYSGSPGMQKQQQLLIKHFEKLGAEVEQQTWRIRHPIDGSPVQLTNLIVRWHPERKERVLLAAHYDTRPYPDRDQKQPRGVFVGANDGASGVAVLMELGNMMPQLQTTLGVDFVFFDAEEFVFNEEDRYFLGSEYFSRDYRAAPRDFEYRWAVLLDMIGDADLQIFFERNTMAWRDSRPMVEEIWSTAQRLGVTEFIPRAKHRIRDDHLPLHNTAGIPSCDIIDFDYPYWHTTADTPDKCSPQSLAKVGWVISEWLSTTR</sequence>
<feature type="domain" description="Peptidase M28" evidence="4">
    <location>
        <begin position="432"/>
        <end position="641"/>
    </location>
</feature>
<dbReference type="GO" id="GO:0008713">
    <property type="term" value="F:ADP-heptose-lipopolysaccharide heptosyltransferase activity"/>
    <property type="evidence" value="ECO:0007669"/>
    <property type="project" value="TreeGrafter"/>
</dbReference>
<accession>A0A9P1FEW8</accession>
<dbReference type="Gene3D" id="3.40.630.10">
    <property type="entry name" value="Zn peptidases"/>
    <property type="match status" value="1"/>
</dbReference>
<dbReference type="EMBL" id="CAMXCT010000001">
    <property type="protein sequence ID" value="CAI3972185.1"/>
    <property type="molecule type" value="Genomic_DNA"/>
</dbReference>
<keyword evidence="3" id="KW-0812">Transmembrane</keyword>
<dbReference type="SUPFAM" id="SSF53756">
    <property type="entry name" value="UDP-Glycosyltransferase/glycogen phosphorylase"/>
    <property type="match status" value="1"/>
</dbReference>
<keyword evidence="2" id="KW-0808">Transferase</keyword>
<organism evidence="5">
    <name type="scientific">Cladocopium goreaui</name>
    <dbReference type="NCBI Taxonomy" id="2562237"/>
    <lineage>
        <taxon>Eukaryota</taxon>
        <taxon>Sar</taxon>
        <taxon>Alveolata</taxon>
        <taxon>Dinophyceae</taxon>
        <taxon>Suessiales</taxon>
        <taxon>Symbiodiniaceae</taxon>
        <taxon>Cladocopium</taxon>
    </lineage>
</organism>
<comment type="caution">
    <text evidence="5">The sequence shown here is derived from an EMBL/GenBank/DDBJ whole genome shotgun (WGS) entry which is preliminary data.</text>
</comment>
<dbReference type="EMBL" id="CAMXCT020000001">
    <property type="protein sequence ID" value="CAL1125560.1"/>
    <property type="molecule type" value="Genomic_DNA"/>
</dbReference>
<dbReference type="OrthoDB" id="3907302at2759"/>
<dbReference type="PANTHER" id="PTHR30160:SF1">
    <property type="entry name" value="LIPOPOLYSACCHARIDE 1,2-N-ACETYLGLUCOSAMINETRANSFERASE-RELATED"/>
    <property type="match status" value="1"/>
</dbReference>
<dbReference type="GO" id="GO:0005829">
    <property type="term" value="C:cytosol"/>
    <property type="evidence" value="ECO:0007669"/>
    <property type="project" value="TreeGrafter"/>
</dbReference>
<keyword evidence="7" id="KW-1185">Reference proteome</keyword>
<keyword evidence="3" id="KW-0472">Membrane</keyword>
<dbReference type="InterPro" id="IPR007484">
    <property type="entry name" value="Peptidase_M28"/>
</dbReference>
<dbReference type="Proteomes" id="UP001152797">
    <property type="component" value="Unassembled WGS sequence"/>
</dbReference>
<dbReference type="Pfam" id="PF01075">
    <property type="entry name" value="Glyco_transf_9"/>
    <property type="match status" value="1"/>
</dbReference>
<dbReference type="CDD" id="cd03789">
    <property type="entry name" value="GT9_LPS_heptosyltransferase"/>
    <property type="match status" value="1"/>
</dbReference>
<evidence type="ECO:0000256" key="2">
    <source>
        <dbReference type="ARBA" id="ARBA00022679"/>
    </source>
</evidence>
<evidence type="ECO:0000313" key="5">
    <source>
        <dbReference type="EMBL" id="CAI3972185.1"/>
    </source>
</evidence>
<evidence type="ECO:0000313" key="7">
    <source>
        <dbReference type="Proteomes" id="UP001152797"/>
    </source>
</evidence>
<reference evidence="6 7" key="2">
    <citation type="submission" date="2024-05" db="EMBL/GenBank/DDBJ databases">
        <authorList>
            <person name="Chen Y."/>
            <person name="Shah S."/>
            <person name="Dougan E. K."/>
            <person name="Thang M."/>
            <person name="Chan C."/>
        </authorList>
    </citation>
    <scope>NUCLEOTIDE SEQUENCE [LARGE SCALE GENOMIC DNA]</scope>
</reference>
<dbReference type="EMBL" id="CAMXCT030000001">
    <property type="protein sequence ID" value="CAL4759497.1"/>
    <property type="molecule type" value="Genomic_DNA"/>
</dbReference>
<evidence type="ECO:0000259" key="4">
    <source>
        <dbReference type="Pfam" id="PF04389"/>
    </source>
</evidence>
<evidence type="ECO:0000313" key="6">
    <source>
        <dbReference type="EMBL" id="CAL4759497.1"/>
    </source>
</evidence>
<keyword evidence="1" id="KW-0328">Glycosyltransferase</keyword>
<dbReference type="InterPro" id="IPR002201">
    <property type="entry name" value="Glyco_trans_9"/>
</dbReference>
<evidence type="ECO:0000256" key="3">
    <source>
        <dbReference type="SAM" id="Phobius"/>
    </source>
</evidence>
<protein>
    <submittedName>
        <fullName evidence="6">Lipopolysaccharide core heptosyltransferase OpsX</fullName>
    </submittedName>
</protein>
<dbReference type="Pfam" id="PF04389">
    <property type="entry name" value="Peptidase_M28"/>
    <property type="match status" value="1"/>
</dbReference>